<evidence type="ECO:0000313" key="1">
    <source>
        <dbReference type="EMBL" id="MBN2908532.1"/>
    </source>
</evidence>
<proteinExistence type="predicted"/>
<organism evidence="1 2">
    <name type="scientific">Polycladomyces zharkentensis</name>
    <dbReference type="NCBI Taxonomy" id="2807616"/>
    <lineage>
        <taxon>Bacteria</taxon>
        <taxon>Bacillati</taxon>
        <taxon>Bacillota</taxon>
        <taxon>Bacilli</taxon>
        <taxon>Bacillales</taxon>
        <taxon>Thermoactinomycetaceae</taxon>
        <taxon>Polycladomyces</taxon>
    </lineage>
</organism>
<dbReference type="Proteomes" id="UP001177120">
    <property type="component" value="Unassembled WGS sequence"/>
</dbReference>
<dbReference type="InterPro" id="IPR025617">
    <property type="entry name" value="YqzL"/>
</dbReference>
<keyword evidence="2" id="KW-1185">Reference proteome</keyword>
<comment type="caution">
    <text evidence="1">The sequence shown here is derived from an EMBL/GenBank/DDBJ whole genome shotgun (WGS) entry which is preliminary data.</text>
</comment>
<evidence type="ECO:0000313" key="2">
    <source>
        <dbReference type="Proteomes" id="UP001177120"/>
    </source>
</evidence>
<gene>
    <name evidence="1" type="ORF">JQC72_03245</name>
</gene>
<dbReference type="EMBL" id="JAFHAP010000004">
    <property type="protein sequence ID" value="MBN2908532.1"/>
    <property type="molecule type" value="Genomic_DNA"/>
</dbReference>
<sequence>MREFFWNCFAVTGSVDAYLLYKDAEALANDSAEETPDDRDEEEIT</sequence>
<accession>A0ABS2WG75</accession>
<name>A0ABS2WG75_9BACL</name>
<dbReference type="RefSeq" id="WP_205492710.1">
    <property type="nucleotide sequence ID" value="NZ_JAFHAP010000004.1"/>
</dbReference>
<reference evidence="1" key="1">
    <citation type="journal article" date="2024" name="Int. J. Syst. Evol. Microbiol.">
        <title>Polycladomyces zharkentensis sp. nov., a novel thermophilic cellulose- and starch-degrading member of the Bacillota from a geothermal aquifer in Kazakhstan.</title>
        <authorList>
            <person name="Mashzhan A."/>
            <person name="Kistaubayeva A."/>
            <person name="Javier-Lopez R."/>
            <person name="Bissenova U."/>
            <person name="Bissenbay A."/>
            <person name="Birkeland N.K."/>
        </authorList>
    </citation>
    <scope>NUCLEOTIDE SEQUENCE</scope>
    <source>
        <strain evidence="1">ZKZ2T</strain>
    </source>
</reference>
<protein>
    <submittedName>
        <fullName evidence="1">YqzL family protein</fullName>
    </submittedName>
</protein>
<dbReference type="Pfam" id="PF14006">
    <property type="entry name" value="YqzL"/>
    <property type="match status" value="1"/>
</dbReference>